<dbReference type="AlphaFoldDB" id="A0A191WEM0"/>
<accession>A0A191WEM0</accession>
<evidence type="ECO:0000313" key="4">
    <source>
        <dbReference type="Proteomes" id="UP000078437"/>
    </source>
</evidence>
<dbReference type="Gene3D" id="3.60.21.10">
    <property type="match status" value="1"/>
</dbReference>
<dbReference type="OrthoDB" id="9772095at2"/>
<dbReference type="PANTHER" id="PTHR43143">
    <property type="entry name" value="METALLOPHOSPHOESTERASE, CALCINEURIN SUPERFAMILY"/>
    <property type="match status" value="1"/>
</dbReference>
<organism evidence="3 4">
    <name type="scientific">Agromyces aureus</name>
    <dbReference type="NCBI Taxonomy" id="453304"/>
    <lineage>
        <taxon>Bacteria</taxon>
        <taxon>Bacillati</taxon>
        <taxon>Actinomycetota</taxon>
        <taxon>Actinomycetes</taxon>
        <taxon>Micrococcales</taxon>
        <taxon>Microbacteriaceae</taxon>
        <taxon>Agromyces</taxon>
    </lineage>
</organism>
<evidence type="ECO:0000313" key="3">
    <source>
        <dbReference type="EMBL" id="ANJ26672.1"/>
    </source>
</evidence>
<dbReference type="RefSeq" id="WP_067875363.1">
    <property type="nucleotide sequence ID" value="NZ_CP013979.1"/>
</dbReference>
<protein>
    <recommendedName>
        <fullName evidence="2">LTD domain-containing protein</fullName>
    </recommendedName>
</protein>
<dbReference type="InterPro" id="IPR004843">
    <property type="entry name" value="Calcineurin-like_PHP"/>
</dbReference>
<dbReference type="STRING" id="453304.ATC03_08060"/>
<dbReference type="SUPFAM" id="SSF74853">
    <property type="entry name" value="Lamin A/C globular tail domain"/>
    <property type="match status" value="3"/>
</dbReference>
<dbReference type="PROSITE" id="PS51841">
    <property type="entry name" value="LTD"/>
    <property type="match status" value="3"/>
</dbReference>
<dbReference type="Pfam" id="PF00149">
    <property type="entry name" value="Metallophos"/>
    <property type="match status" value="1"/>
</dbReference>
<gene>
    <name evidence="3" type="ORF">ATC03_08060</name>
</gene>
<dbReference type="Gene3D" id="2.60.40.1260">
    <property type="entry name" value="Lamin Tail domain"/>
    <property type="match status" value="2"/>
</dbReference>
<dbReference type="InterPro" id="IPR029052">
    <property type="entry name" value="Metallo-depent_PP-like"/>
</dbReference>
<dbReference type="Proteomes" id="UP000078437">
    <property type="component" value="Chromosome"/>
</dbReference>
<feature type="domain" description="LTD" evidence="2">
    <location>
        <begin position="40"/>
        <end position="171"/>
    </location>
</feature>
<keyword evidence="4" id="KW-1185">Reference proteome</keyword>
<proteinExistence type="predicted"/>
<dbReference type="EMBL" id="CP013979">
    <property type="protein sequence ID" value="ANJ26672.1"/>
    <property type="molecule type" value="Genomic_DNA"/>
</dbReference>
<dbReference type="GO" id="GO:0016787">
    <property type="term" value="F:hydrolase activity"/>
    <property type="evidence" value="ECO:0007669"/>
    <property type="project" value="InterPro"/>
</dbReference>
<dbReference type="InterPro" id="IPR036415">
    <property type="entry name" value="Lamin_tail_dom_sf"/>
</dbReference>
<dbReference type="InterPro" id="IPR001322">
    <property type="entry name" value="Lamin_tail_dom"/>
</dbReference>
<dbReference type="Pfam" id="PF00932">
    <property type="entry name" value="LTD"/>
    <property type="match status" value="2"/>
</dbReference>
<sequence length="1164" mass="122664">MRRGTAPVRTVHTWSTAPVVGFLIAALLAAVMPPQVSEASEAAQGRPAVGRTAGAASGIVIDELANGDGHDGAFSFFELRNTGDAEVDLSGWNVFRCSAEGLRANVGRPEAPLDGVVLRPGQRFTVARVGAVLTDGRIADARFTQPYDRGGFGLVVVDADGARVDAVGVYPSEPNPVASECTEGVNLPEALAFVSAVGESWQRVATTGDVAADFVRAEATPGAPNATRAVERPPTASVRIDEVAAAGPAGSGDDLVELRNAGDATVEVGGWSVYRCTAAGTASPETRQFTFPEGRSLVAGERFVLGGPGFEPRAGEREPDARAATSLADTTFGVLVTDAAGRRIDQVSVSNGPDTACQSGTAKLASVLDARAAESWQRVDGTVTGDAEFLIAPRTPGAPNARVDRSVFGTAFAYAERVGVAVSELADDPRTLEGAEPQHFVELGNYGDEPVDLGGWRLMQCGVDGAREQATLLTIERGTRLAPGAAWVAALEGTAAAASADARFSTPFDFLGTGVWVEDAGGRRVDSLGVYLANEMDQPDERLSPCTKGVSLTTFQPDRLRGETYQRSRFTGSDADDFVVRAATPGVLDRAEWTDVEAIAQRATTRLAAELRREREHAAVQLARTVADDGSTRSRRIARDGVAAVVVEAARGATEGGPLVEHRAPGEVPLAPSGAPDGAPDGAVDGTVDGAPNGAPGGAVGGPTALTASDDAFALPYVRFVLDTSGTGLVDGGAVSWTGRGAGRSELVLSVRDAAANAWRRLDARSGVDGEPLTLAGRVRPSEASGNRVELLVQSAAKRTESAPHGADGEFEDPADYDLAISHITDTQYLSEAYPEVYADVVGWIAANADTRRIAFATHTGDLVQNWVDPGQQEDRARREFEVASTMQAVLDDAGVPNSVLPGNHDNKRGASNALFNEYFGPERYADRPWYAGSIAPDDNSANFSTFEQAGAGFLMLSLPYAYGDRELAWAEQVVASHPGHNVIVSTHEHVTPKLADVAAGRSTGSRWLSRGGELWERVIAPNRNVVAVLSGHFHGLGRIVTEDAGGLPGHTVVELLADYQEFRTHTGERATGFQRLLQLDLGGGTISVDTISSTLDAAASFPYDYEQFRPEDGSEGTPTNSRPWRILADGLQERYTAEDDDFAVEVSFQYPKLVATETVLVER</sequence>
<evidence type="ECO:0000259" key="2">
    <source>
        <dbReference type="PROSITE" id="PS51841"/>
    </source>
</evidence>
<dbReference type="KEGG" id="agy:ATC03_08060"/>
<feature type="region of interest" description="Disordered" evidence="1">
    <location>
        <begin position="656"/>
        <end position="702"/>
    </location>
</feature>
<name>A0A191WEM0_9MICO</name>
<dbReference type="SUPFAM" id="SSF56300">
    <property type="entry name" value="Metallo-dependent phosphatases"/>
    <property type="match status" value="1"/>
</dbReference>
<reference evidence="3 4" key="1">
    <citation type="journal article" date="2016" name="Int. J. Syst. Evol. Microbiol.">
        <title>Agromyces aureus sp. nov., isolated from the rhizosphere of Salix caprea L. grown in a heavy-metal-contaminated soil.</title>
        <authorList>
            <person name="Corretto E."/>
            <person name="Antonielli L."/>
            <person name="Sessitsch A."/>
            <person name="Compant S."/>
            <person name="Gorfer M."/>
            <person name="Kuffner M."/>
            <person name="Brader G."/>
        </authorList>
    </citation>
    <scope>NUCLEOTIDE SEQUENCE [LARGE SCALE GENOMIC DNA]</scope>
    <source>
        <strain evidence="3 4">AR33</strain>
    </source>
</reference>
<evidence type="ECO:0000256" key="1">
    <source>
        <dbReference type="SAM" id="MobiDB-lite"/>
    </source>
</evidence>
<dbReference type="InterPro" id="IPR051918">
    <property type="entry name" value="STPP_CPPED1"/>
</dbReference>
<reference evidence="4" key="2">
    <citation type="submission" date="2016-01" db="EMBL/GenBank/DDBJ databases">
        <title>Complete genome sequence of Agromyces aureus AR33T and comparison with related organisms.</title>
        <authorList>
            <person name="Corretto E."/>
            <person name="Antonielli L."/>
            <person name="Sessitsch A."/>
            <person name="Brader G."/>
        </authorList>
    </citation>
    <scope>NUCLEOTIDE SEQUENCE [LARGE SCALE GENOMIC DNA]</scope>
    <source>
        <strain evidence="4">AR33</strain>
    </source>
</reference>
<dbReference type="PANTHER" id="PTHR43143:SF5">
    <property type="entry name" value="SECRETED PROTEIN"/>
    <property type="match status" value="1"/>
</dbReference>
<feature type="domain" description="LTD" evidence="2">
    <location>
        <begin position="399"/>
        <end position="540"/>
    </location>
</feature>
<feature type="domain" description="LTD" evidence="2">
    <location>
        <begin position="226"/>
        <end position="351"/>
    </location>
</feature>